<reference evidence="2" key="1">
    <citation type="submission" date="2020-08" db="EMBL/GenBank/DDBJ databases">
        <title>Genome public.</title>
        <authorList>
            <person name="Liu C."/>
            <person name="Sun Q."/>
        </authorList>
    </citation>
    <scope>NUCLEOTIDE SEQUENCE</scope>
    <source>
        <strain evidence="2">NSJ-12</strain>
    </source>
</reference>
<feature type="transmembrane region" description="Helical" evidence="1">
    <location>
        <begin position="6"/>
        <end position="24"/>
    </location>
</feature>
<organism evidence="2 3">
    <name type="scientific">Zhenhengia yiwuensis</name>
    <dbReference type="NCBI Taxonomy" id="2763666"/>
    <lineage>
        <taxon>Bacteria</taxon>
        <taxon>Bacillati</taxon>
        <taxon>Bacillota</taxon>
        <taxon>Clostridia</taxon>
        <taxon>Lachnospirales</taxon>
        <taxon>Lachnospiraceae</taxon>
        <taxon>Zhenhengia</taxon>
    </lineage>
</organism>
<keyword evidence="1" id="KW-0472">Membrane</keyword>
<name>A0A926EL21_9FIRM</name>
<gene>
    <name evidence="2" type="ORF">H8718_10860</name>
</gene>
<protein>
    <submittedName>
        <fullName evidence="2">Uncharacterized protein</fullName>
    </submittedName>
</protein>
<sequence length="49" mass="5554">MNKKNLEGILFFVAGILFFISAIIKKDYMSIPLGCCFVILGISRSRKEK</sequence>
<keyword evidence="3" id="KW-1185">Reference proteome</keyword>
<dbReference type="Proteomes" id="UP000655830">
    <property type="component" value="Unassembled WGS sequence"/>
</dbReference>
<evidence type="ECO:0000256" key="1">
    <source>
        <dbReference type="SAM" id="Phobius"/>
    </source>
</evidence>
<evidence type="ECO:0000313" key="2">
    <source>
        <dbReference type="EMBL" id="MBC8580023.1"/>
    </source>
</evidence>
<dbReference type="EMBL" id="JACRSY010000015">
    <property type="protein sequence ID" value="MBC8580023.1"/>
    <property type="molecule type" value="Genomic_DNA"/>
</dbReference>
<evidence type="ECO:0000313" key="3">
    <source>
        <dbReference type="Proteomes" id="UP000655830"/>
    </source>
</evidence>
<dbReference type="RefSeq" id="WP_249332919.1">
    <property type="nucleotide sequence ID" value="NZ_JACRSY010000015.1"/>
</dbReference>
<dbReference type="AlphaFoldDB" id="A0A926EL21"/>
<keyword evidence="1" id="KW-1133">Transmembrane helix</keyword>
<proteinExistence type="predicted"/>
<keyword evidence="1" id="KW-0812">Transmembrane</keyword>
<comment type="caution">
    <text evidence="2">The sequence shown here is derived from an EMBL/GenBank/DDBJ whole genome shotgun (WGS) entry which is preliminary data.</text>
</comment>
<accession>A0A926EL21</accession>